<name>A0ABR4FN45_9EURO</name>
<gene>
    <name evidence="1" type="ORF">BJX66DRAFT_344018</name>
</gene>
<evidence type="ECO:0000313" key="2">
    <source>
        <dbReference type="Proteomes" id="UP001610563"/>
    </source>
</evidence>
<organism evidence="1 2">
    <name type="scientific">Aspergillus keveii</name>
    <dbReference type="NCBI Taxonomy" id="714993"/>
    <lineage>
        <taxon>Eukaryota</taxon>
        <taxon>Fungi</taxon>
        <taxon>Dikarya</taxon>
        <taxon>Ascomycota</taxon>
        <taxon>Pezizomycotina</taxon>
        <taxon>Eurotiomycetes</taxon>
        <taxon>Eurotiomycetidae</taxon>
        <taxon>Eurotiales</taxon>
        <taxon>Aspergillaceae</taxon>
        <taxon>Aspergillus</taxon>
        <taxon>Aspergillus subgen. Nidulantes</taxon>
    </lineage>
</organism>
<dbReference type="EMBL" id="JBFTWV010000179">
    <property type="protein sequence ID" value="KAL2784453.1"/>
    <property type="molecule type" value="Genomic_DNA"/>
</dbReference>
<protein>
    <submittedName>
        <fullName evidence="1">Uncharacterized protein</fullName>
    </submittedName>
</protein>
<keyword evidence="2" id="KW-1185">Reference proteome</keyword>
<comment type="caution">
    <text evidence="1">The sequence shown here is derived from an EMBL/GenBank/DDBJ whole genome shotgun (WGS) entry which is preliminary data.</text>
</comment>
<dbReference type="Proteomes" id="UP001610563">
    <property type="component" value="Unassembled WGS sequence"/>
</dbReference>
<accession>A0ABR4FN45</accession>
<reference evidence="1 2" key="1">
    <citation type="submission" date="2024-07" db="EMBL/GenBank/DDBJ databases">
        <title>Section-level genome sequencing and comparative genomics of Aspergillus sections Usti and Cavernicolus.</title>
        <authorList>
            <consortium name="Lawrence Berkeley National Laboratory"/>
            <person name="Nybo J.L."/>
            <person name="Vesth T.C."/>
            <person name="Theobald S."/>
            <person name="Frisvad J.C."/>
            <person name="Larsen T.O."/>
            <person name="Kjaerboelling I."/>
            <person name="Rothschild-Mancinelli K."/>
            <person name="Lyhne E.K."/>
            <person name="Kogle M.E."/>
            <person name="Barry K."/>
            <person name="Clum A."/>
            <person name="Na H."/>
            <person name="Ledsgaard L."/>
            <person name="Lin J."/>
            <person name="Lipzen A."/>
            <person name="Kuo A."/>
            <person name="Riley R."/>
            <person name="Mondo S."/>
            <person name="Labutti K."/>
            <person name="Haridas S."/>
            <person name="Pangalinan J."/>
            <person name="Salamov A.A."/>
            <person name="Simmons B.A."/>
            <person name="Magnuson J.K."/>
            <person name="Chen J."/>
            <person name="Drula E."/>
            <person name="Henrissat B."/>
            <person name="Wiebenga A."/>
            <person name="Lubbers R.J."/>
            <person name="Gomes A.C."/>
            <person name="Makela M.R."/>
            <person name="Stajich J."/>
            <person name="Grigoriev I.V."/>
            <person name="Mortensen U.H."/>
            <person name="De Vries R.P."/>
            <person name="Baker S.E."/>
            <person name="Andersen M.R."/>
        </authorList>
    </citation>
    <scope>NUCLEOTIDE SEQUENCE [LARGE SCALE GENOMIC DNA]</scope>
    <source>
        <strain evidence="1 2">CBS 209.92</strain>
    </source>
</reference>
<evidence type="ECO:0000313" key="1">
    <source>
        <dbReference type="EMBL" id="KAL2784453.1"/>
    </source>
</evidence>
<sequence>MSDFEINSALAPSFEQLKLAPYQPSPPARAARPDQRIRHWRQARLTALLCFNKLRSLWGFLRTLVESSKRADHVHELWLTTFEIFEPFQLADTEEATQFITKYIPFPVPNDYVLDQPPADQRSRSHWARFWKAAYGTALYYQHKEWITETLQRAINDRAWLEHHKGG</sequence>
<proteinExistence type="predicted"/>